<dbReference type="RefSeq" id="XP_005818723.1">
    <property type="nucleotide sequence ID" value="XM_005818666.1"/>
</dbReference>
<evidence type="ECO:0000313" key="3">
    <source>
        <dbReference type="Proteomes" id="UP000011087"/>
    </source>
</evidence>
<keyword evidence="3" id="KW-1185">Reference proteome</keyword>
<dbReference type="GeneID" id="17288472"/>
<dbReference type="AlphaFoldDB" id="L1I651"/>
<dbReference type="Proteomes" id="UP000011087">
    <property type="component" value="Unassembled WGS sequence"/>
</dbReference>
<organism evidence="1">
    <name type="scientific">Guillardia theta (strain CCMP2712)</name>
    <name type="common">Cryptophyte</name>
    <dbReference type="NCBI Taxonomy" id="905079"/>
    <lineage>
        <taxon>Eukaryota</taxon>
        <taxon>Cryptophyceae</taxon>
        <taxon>Pyrenomonadales</taxon>
        <taxon>Geminigeraceae</taxon>
        <taxon>Guillardia</taxon>
    </lineage>
</organism>
<dbReference type="HOGENOM" id="CLU_2325190_0_0_1"/>
<protein>
    <submittedName>
        <fullName evidence="1 2">Uncharacterized protein</fullName>
    </submittedName>
</protein>
<dbReference type="PaxDb" id="55529-EKX31743"/>
<reference evidence="2" key="3">
    <citation type="submission" date="2016-03" db="UniProtKB">
        <authorList>
            <consortium name="EnsemblProtists"/>
        </authorList>
    </citation>
    <scope>IDENTIFICATION</scope>
</reference>
<name>L1I651_GUITC</name>
<reference evidence="3" key="2">
    <citation type="submission" date="2012-11" db="EMBL/GenBank/DDBJ databases">
        <authorList>
            <person name="Kuo A."/>
            <person name="Curtis B.A."/>
            <person name="Tanifuji G."/>
            <person name="Burki F."/>
            <person name="Gruber A."/>
            <person name="Irimia M."/>
            <person name="Maruyama S."/>
            <person name="Arias M.C."/>
            <person name="Ball S.G."/>
            <person name="Gile G.H."/>
            <person name="Hirakawa Y."/>
            <person name="Hopkins J.F."/>
            <person name="Rensing S.A."/>
            <person name="Schmutz J."/>
            <person name="Symeonidi A."/>
            <person name="Elias M."/>
            <person name="Eveleigh R.J."/>
            <person name="Herman E.K."/>
            <person name="Klute M.J."/>
            <person name="Nakayama T."/>
            <person name="Obornik M."/>
            <person name="Reyes-Prieto A."/>
            <person name="Armbrust E.V."/>
            <person name="Aves S.J."/>
            <person name="Beiko R.G."/>
            <person name="Coutinho P."/>
            <person name="Dacks J.B."/>
            <person name="Durnford D.G."/>
            <person name="Fast N.M."/>
            <person name="Green B.R."/>
            <person name="Grisdale C."/>
            <person name="Hempe F."/>
            <person name="Henrissat B."/>
            <person name="Hoppner M.P."/>
            <person name="Ishida K.-I."/>
            <person name="Kim E."/>
            <person name="Koreny L."/>
            <person name="Kroth P.G."/>
            <person name="Liu Y."/>
            <person name="Malik S.-B."/>
            <person name="Maier U.G."/>
            <person name="McRose D."/>
            <person name="Mock T."/>
            <person name="Neilson J.A."/>
            <person name="Onodera N.T."/>
            <person name="Poole A.M."/>
            <person name="Pritham E.J."/>
            <person name="Richards T.A."/>
            <person name="Rocap G."/>
            <person name="Roy S.W."/>
            <person name="Sarai C."/>
            <person name="Schaack S."/>
            <person name="Shirato S."/>
            <person name="Slamovits C.H."/>
            <person name="Spencer D.F."/>
            <person name="Suzuki S."/>
            <person name="Worden A.Z."/>
            <person name="Zauner S."/>
            <person name="Barry K."/>
            <person name="Bell C."/>
            <person name="Bharti A.K."/>
            <person name="Crow J.A."/>
            <person name="Grimwood J."/>
            <person name="Kramer R."/>
            <person name="Lindquist E."/>
            <person name="Lucas S."/>
            <person name="Salamov A."/>
            <person name="McFadden G.I."/>
            <person name="Lane C.E."/>
            <person name="Keeling P.J."/>
            <person name="Gray M.W."/>
            <person name="Grigoriev I.V."/>
            <person name="Archibald J.M."/>
        </authorList>
    </citation>
    <scope>NUCLEOTIDE SEQUENCE</scope>
    <source>
        <strain evidence="3">CCMP2712</strain>
    </source>
</reference>
<proteinExistence type="predicted"/>
<evidence type="ECO:0000313" key="2">
    <source>
        <dbReference type="EnsemblProtists" id="EKX31743"/>
    </source>
</evidence>
<dbReference type="EnsemblProtists" id="EKX31743">
    <property type="protein sequence ID" value="EKX31743"/>
    <property type="gene ID" value="GUITHDRAFT_122058"/>
</dbReference>
<sequence length="99" mass="11510">MYFTHSNGERVTIGSDSRLTDLEVFMRAKPYLNRKLNIHYGSGQRVRVYDEPELSVVSRMVAAYYNFELEQDSDLFEDPIFKSSLWNTCLFAQSEDGRG</sequence>
<accession>L1I651</accession>
<evidence type="ECO:0000313" key="1">
    <source>
        <dbReference type="EMBL" id="EKX31743.1"/>
    </source>
</evidence>
<reference evidence="1 3" key="1">
    <citation type="journal article" date="2012" name="Nature">
        <title>Algal genomes reveal evolutionary mosaicism and the fate of nucleomorphs.</title>
        <authorList>
            <consortium name="DOE Joint Genome Institute"/>
            <person name="Curtis B.A."/>
            <person name="Tanifuji G."/>
            <person name="Burki F."/>
            <person name="Gruber A."/>
            <person name="Irimia M."/>
            <person name="Maruyama S."/>
            <person name="Arias M.C."/>
            <person name="Ball S.G."/>
            <person name="Gile G.H."/>
            <person name="Hirakawa Y."/>
            <person name="Hopkins J.F."/>
            <person name="Kuo A."/>
            <person name="Rensing S.A."/>
            <person name="Schmutz J."/>
            <person name="Symeonidi A."/>
            <person name="Elias M."/>
            <person name="Eveleigh R.J."/>
            <person name="Herman E.K."/>
            <person name="Klute M.J."/>
            <person name="Nakayama T."/>
            <person name="Obornik M."/>
            <person name="Reyes-Prieto A."/>
            <person name="Armbrust E.V."/>
            <person name="Aves S.J."/>
            <person name="Beiko R.G."/>
            <person name="Coutinho P."/>
            <person name="Dacks J.B."/>
            <person name="Durnford D.G."/>
            <person name="Fast N.M."/>
            <person name="Green B.R."/>
            <person name="Grisdale C.J."/>
            <person name="Hempel F."/>
            <person name="Henrissat B."/>
            <person name="Hoppner M.P."/>
            <person name="Ishida K."/>
            <person name="Kim E."/>
            <person name="Koreny L."/>
            <person name="Kroth P.G."/>
            <person name="Liu Y."/>
            <person name="Malik S.B."/>
            <person name="Maier U.G."/>
            <person name="McRose D."/>
            <person name="Mock T."/>
            <person name="Neilson J.A."/>
            <person name="Onodera N.T."/>
            <person name="Poole A.M."/>
            <person name="Pritham E.J."/>
            <person name="Richards T.A."/>
            <person name="Rocap G."/>
            <person name="Roy S.W."/>
            <person name="Sarai C."/>
            <person name="Schaack S."/>
            <person name="Shirato S."/>
            <person name="Slamovits C.H."/>
            <person name="Spencer D.F."/>
            <person name="Suzuki S."/>
            <person name="Worden A.Z."/>
            <person name="Zauner S."/>
            <person name="Barry K."/>
            <person name="Bell C."/>
            <person name="Bharti A.K."/>
            <person name="Crow J.A."/>
            <person name="Grimwood J."/>
            <person name="Kramer R."/>
            <person name="Lindquist E."/>
            <person name="Lucas S."/>
            <person name="Salamov A."/>
            <person name="McFadden G.I."/>
            <person name="Lane C.E."/>
            <person name="Keeling P.J."/>
            <person name="Gray M.W."/>
            <person name="Grigoriev I.V."/>
            <person name="Archibald J.M."/>
        </authorList>
    </citation>
    <scope>NUCLEOTIDE SEQUENCE</scope>
    <source>
        <strain evidence="1 3">CCMP2712</strain>
    </source>
</reference>
<dbReference type="EMBL" id="JH993240">
    <property type="protein sequence ID" value="EKX31743.1"/>
    <property type="molecule type" value="Genomic_DNA"/>
</dbReference>
<gene>
    <name evidence="1" type="ORF">GUITHDRAFT_122058</name>
</gene>
<dbReference type="KEGG" id="gtt:GUITHDRAFT_122058"/>